<evidence type="ECO:0000313" key="1">
    <source>
        <dbReference type="EMBL" id="OPH61814.1"/>
    </source>
</evidence>
<dbReference type="STRING" id="1469647.BC351_00815"/>
<protein>
    <submittedName>
        <fullName evidence="1">Uncharacterized protein</fullName>
    </submittedName>
</protein>
<reference evidence="2" key="1">
    <citation type="submission" date="2016-07" db="EMBL/GenBank/DDBJ databases">
        <authorList>
            <person name="Florea S."/>
            <person name="Webb J.S."/>
            <person name="Jaromczyk J."/>
            <person name="Schardl C.L."/>
        </authorList>
    </citation>
    <scope>NUCLEOTIDE SEQUENCE [LARGE SCALE GENOMIC DNA]</scope>
    <source>
        <strain evidence="2">CY1</strain>
    </source>
</reference>
<organism evidence="1 2">
    <name type="scientific">Paenibacillus ferrarius</name>
    <dbReference type="NCBI Taxonomy" id="1469647"/>
    <lineage>
        <taxon>Bacteria</taxon>
        <taxon>Bacillati</taxon>
        <taxon>Bacillota</taxon>
        <taxon>Bacilli</taxon>
        <taxon>Bacillales</taxon>
        <taxon>Paenibacillaceae</taxon>
        <taxon>Paenibacillus</taxon>
    </lineage>
</organism>
<proteinExistence type="predicted"/>
<evidence type="ECO:0000313" key="2">
    <source>
        <dbReference type="Proteomes" id="UP000190626"/>
    </source>
</evidence>
<keyword evidence="2" id="KW-1185">Reference proteome</keyword>
<dbReference type="EMBL" id="MBTG01000001">
    <property type="protein sequence ID" value="OPH61814.1"/>
    <property type="molecule type" value="Genomic_DNA"/>
</dbReference>
<dbReference type="AlphaFoldDB" id="A0A1V4HS97"/>
<gene>
    <name evidence="1" type="ORF">BC351_00815</name>
</gene>
<accession>A0A1V4HS97</accession>
<dbReference type="Proteomes" id="UP000190626">
    <property type="component" value="Unassembled WGS sequence"/>
</dbReference>
<dbReference type="RefSeq" id="WP_079408814.1">
    <property type="nucleotide sequence ID" value="NZ_MBTG01000001.1"/>
</dbReference>
<sequence length="87" mass="9833">MSKLPSHTKVKIEQYMKHSHKANKLRNEIDEWFVSKGIDTIGTDENDSNGGSAIQDVIVDAAQGTETTEEQIENTIKLIEINYFPIK</sequence>
<comment type="caution">
    <text evidence="1">The sequence shown here is derived from an EMBL/GenBank/DDBJ whole genome shotgun (WGS) entry which is preliminary data.</text>
</comment>
<name>A0A1V4HS97_9BACL</name>